<feature type="region of interest" description="Disordered" evidence="1">
    <location>
        <begin position="34"/>
        <end position="135"/>
    </location>
</feature>
<dbReference type="EMBL" id="BLXT01005876">
    <property type="protein sequence ID" value="GFO27026.1"/>
    <property type="molecule type" value="Genomic_DNA"/>
</dbReference>
<comment type="caution">
    <text evidence="2">The sequence shown here is derived from an EMBL/GenBank/DDBJ whole genome shotgun (WGS) entry which is preliminary data.</text>
</comment>
<dbReference type="Proteomes" id="UP000735302">
    <property type="component" value="Unassembled WGS sequence"/>
</dbReference>
<sequence>MREQPIGAPSGPTDFAPGPRSFVDCRYVYQEKDPVRLSRKSLPRRRAGLRAEIEPAREETSQTGSAHRPTGPTGGALGQRPCRRARPSGAPGGARVYPGEGRSDGRGLAGPRAELESTREEAVQAGETYRGPGRS</sequence>
<evidence type="ECO:0000313" key="2">
    <source>
        <dbReference type="EMBL" id="GFO27026.1"/>
    </source>
</evidence>
<evidence type="ECO:0000256" key="1">
    <source>
        <dbReference type="SAM" id="MobiDB-lite"/>
    </source>
</evidence>
<protein>
    <submittedName>
        <fullName evidence="2">Uncharacterized protein</fullName>
    </submittedName>
</protein>
<name>A0AAV4BV05_9GAST</name>
<feature type="compositionally biased region" description="Basic residues" evidence="1">
    <location>
        <begin position="37"/>
        <end position="48"/>
    </location>
</feature>
<feature type="region of interest" description="Disordered" evidence="1">
    <location>
        <begin position="1"/>
        <end position="21"/>
    </location>
</feature>
<gene>
    <name evidence="2" type="ORF">PoB_005353100</name>
</gene>
<evidence type="ECO:0000313" key="3">
    <source>
        <dbReference type="Proteomes" id="UP000735302"/>
    </source>
</evidence>
<reference evidence="2 3" key="1">
    <citation type="journal article" date="2021" name="Elife">
        <title>Chloroplast acquisition without the gene transfer in kleptoplastic sea slugs, Plakobranchus ocellatus.</title>
        <authorList>
            <person name="Maeda T."/>
            <person name="Takahashi S."/>
            <person name="Yoshida T."/>
            <person name="Shimamura S."/>
            <person name="Takaki Y."/>
            <person name="Nagai Y."/>
            <person name="Toyoda A."/>
            <person name="Suzuki Y."/>
            <person name="Arimoto A."/>
            <person name="Ishii H."/>
            <person name="Satoh N."/>
            <person name="Nishiyama T."/>
            <person name="Hasebe M."/>
            <person name="Maruyama T."/>
            <person name="Minagawa J."/>
            <person name="Obokata J."/>
            <person name="Shigenobu S."/>
        </authorList>
    </citation>
    <scope>NUCLEOTIDE SEQUENCE [LARGE SCALE GENOMIC DNA]</scope>
</reference>
<accession>A0AAV4BV05</accession>
<keyword evidence="3" id="KW-1185">Reference proteome</keyword>
<proteinExistence type="predicted"/>
<feature type="compositionally biased region" description="Basic and acidic residues" evidence="1">
    <location>
        <begin position="113"/>
        <end position="122"/>
    </location>
</feature>
<feature type="compositionally biased region" description="Basic and acidic residues" evidence="1">
    <location>
        <begin position="49"/>
        <end position="60"/>
    </location>
</feature>
<organism evidence="2 3">
    <name type="scientific">Plakobranchus ocellatus</name>
    <dbReference type="NCBI Taxonomy" id="259542"/>
    <lineage>
        <taxon>Eukaryota</taxon>
        <taxon>Metazoa</taxon>
        <taxon>Spiralia</taxon>
        <taxon>Lophotrochozoa</taxon>
        <taxon>Mollusca</taxon>
        <taxon>Gastropoda</taxon>
        <taxon>Heterobranchia</taxon>
        <taxon>Euthyneura</taxon>
        <taxon>Panpulmonata</taxon>
        <taxon>Sacoglossa</taxon>
        <taxon>Placobranchoidea</taxon>
        <taxon>Plakobranchidae</taxon>
        <taxon>Plakobranchus</taxon>
    </lineage>
</organism>
<dbReference type="AlphaFoldDB" id="A0AAV4BV05"/>